<evidence type="ECO:0000313" key="3">
    <source>
        <dbReference type="EMBL" id="MBI4595565.1"/>
    </source>
</evidence>
<accession>A0A933GN28</accession>
<feature type="domain" description="EH" evidence="2">
    <location>
        <begin position="1"/>
        <end position="48"/>
    </location>
</feature>
<evidence type="ECO:0000259" key="2">
    <source>
        <dbReference type="PROSITE" id="PS50031"/>
    </source>
</evidence>
<comment type="caution">
    <text evidence="3">The sequence shown here is derived from an EMBL/GenBank/DDBJ whole genome shotgun (WGS) entry which is preliminary data.</text>
</comment>
<feature type="transmembrane region" description="Helical" evidence="1">
    <location>
        <begin position="20"/>
        <end position="39"/>
    </location>
</feature>
<protein>
    <recommendedName>
        <fullName evidence="2">EH domain-containing protein</fullName>
    </recommendedName>
</protein>
<dbReference type="PROSITE" id="PS50031">
    <property type="entry name" value="EH"/>
    <property type="match status" value="1"/>
</dbReference>
<dbReference type="EMBL" id="JACQWF010000190">
    <property type="protein sequence ID" value="MBI4595565.1"/>
    <property type="molecule type" value="Genomic_DNA"/>
</dbReference>
<keyword evidence="1" id="KW-1133">Transmembrane helix</keyword>
<evidence type="ECO:0000313" key="4">
    <source>
        <dbReference type="Proteomes" id="UP000772181"/>
    </source>
</evidence>
<keyword evidence="1" id="KW-0472">Membrane</keyword>
<sequence length="153" mass="16936">MLDSESLQEVWDLSKALRKILVVSIVVTIGALFLAIEVSSEETVPTELMLLVREREVLVFDGVRGTWVAENILSGERVIDRKADGHVAVVVTNYRVLGYSADTNFWASIRLISGEGFISLAVQDNVATVVTGHRALGFSARRGQWIETKLHLK</sequence>
<evidence type="ECO:0000256" key="1">
    <source>
        <dbReference type="SAM" id="Phobius"/>
    </source>
</evidence>
<gene>
    <name evidence="3" type="ORF">HY730_04210</name>
</gene>
<proteinExistence type="predicted"/>
<name>A0A933GN28_UNCTE</name>
<dbReference type="AlphaFoldDB" id="A0A933GN28"/>
<dbReference type="Proteomes" id="UP000772181">
    <property type="component" value="Unassembled WGS sequence"/>
</dbReference>
<organism evidence="3 4">
    <name type="scientific">Tectimicrobiota bacterium</name>
    <dbReference type="NCBI Taxonomy" id="2528274"/>
    <lineage>
        <taxon>Bacteria</taxon>
        <taxon>Pseudomonadati</taxon>
        <taxon>Nitrospinota/Tectimicrobiota group</taxon>
        <taxon>Candidatus Tectimicrobiota</taxon>
    </lineage>
</organism>
<dbReference type="InterPro" id="IPR000261">
    <property type="entry name" value="EH_dom"/>
</dbReference>
<keyword evidence="1" id="KW-0812">Transmembrane</keyword>
<reference evidence="3" key="1">
    <citation type="submission" date="2020-07" db="EMBL/GenBank/DDBJ databases">
        <title>Huge and variable diversity of episymbiotic CPR bacteria and DPANN archaea in groundwater ecosystems.</title>
        <authorList>
            <person name="He C.Y."/>
            <person name="Keren R."/>
            <person name="Whittaker M."/>
            <person name="Farag I.F."/>
            <person name="Doudna J."/>
            <person name="Cate J.H.D."/>
            <person name="Banfield J.F."/>
        </authorList>
    </citation>
    <scope>NUCLEOTIDE SEQUENCE</scope>
    <source>
        <strain evidence="3">NC_groundwater_1482_Ag_S-0.65um_47_24</strain>
    </source>
</reference>